<dbReference type="RefSeq" id="XP_001429642.1">
    <property type="nucleotide sequence ID" value="XM_001429605.1"/>
</dbReference>
<feature type="region of interest" description="Disordered" evidence="1">
    <location>
        <begin position="49"/>
        <end position="89"/>
    </location>
</feature>
<reference evidence="2 3" key="1">
    <citation type="journal article" date="2006" name="Nature">
        <title>Global trends of whole-genome duplications revealed by the ciliate Paramecium tetraurelia.</title>
        <authorList>
            <consortium name="Genoscope"/>
            <person name="Aury J.-M."/>
            <person name="Jaillon O."/>
            <person name="Duret L."/>
            <person name="Noel B."/>
            <person name="Jubin C."/>
            <person name="Porcel B.M."/>
            <person name="Segurens B."/>
            <person name="Daubin V."/>
            <person name="Anthouard V."/>
            <person name="Aiach N."/>
            <person name="Arnaiz O."/>
            <person name="Billaut A."/>
            <person name="Beisson J."/>
            <person name="Blanc I."/>
            <person name="Bouhouche K."/>
            <person name="Camara F."/>
            <person name="Duharcourt S."/>
            <person name="Guigo R."/>
            <person name="Gogendeau D."/>
            <person name="Katinka M."/>
            <person name="Keller A.-M."/>
            <person name="Kissmehl R."/>
            <person name="Klotz C."/>
            <person name="Koll F."/>
            <person name="Le Moue A."/>
            <person name="Lepere C."/>
            <person name="Malinsky S."/>
            <person name="Nowacki M."/>
            <person name="Nowak J.K."/>
            <person name="Plattner H."/>
            <person name="Poulain J."/>
            <person name="Ruiz F."/>
            <person name="Serrano V."/>
            <person name="Zagulski M."/>
            <person name="Dessen P."/>
            <person name="Betermier M."/>
            <person name="Weissenbach J."/>
            <person name="Scarpelli C."/>
            <person name="Schachter V."/>
            <person name="Sperling L."/>
            <person name="Meyer E."/>
            <person name="Cohen J."/>
            <person name="Wincker P."/>
        </authorList>
    </citation>
    <scope>NUCLEOTIDE SEQUENCE [LARGE SCALE GENOMIC DNA]</scope>
    <source>
        <strain evidence="2 3">Stock d4-2</strain>
    </source>
</reference>
<evidence type="ECO:0000256" key="1">
    <source>
        <dbReference type="SAM" id="MobiDB-lite"/>
    </source>
</evidence>
<organism evidence="2 3">
    <name type="scientific">Paramecium tetraurelia</name>
    <dbReference type="NCBI Taxonomy" id="5888"/>
    <lineage>
        <taxon>Eukaryota</taxon>
        <taxon>Sar</taxon>
        <taxon>Alveolata</taxon>
        <taxon>Ciliophora</taxon>
        <taxon>Intramacronucleata</taxon>
        <taxon>Oligohymenophorea</taxon>
        <taxon>Peniculida</taxon>
        <taxon>Parameciidae</taxon>
        <taxon>Paramecium</taxon>
    </lineage>
</organism>
<gene>
    <name evidence="2" type="ORF">GSPATT00005490001</name>
</gene>
<dbReference type="OrthoDB" id="318546at2759"/>
<keyword evidence="3" id="KW-1185">Reference proteome</keyword>
<proteinExistence type="predicted"/>
<dbReference type="HOGENOM" id="CLU_1707674_0_0_1"/>
<dbReference type="AlphaFoldDB" id="A0BUM7"/>
<name>A0BUM7_PARTE</name>
<dbReference type="Proteomes" id="UP000000600">
    <property type="component" value="Unassembled WGS sequence"/>
</dbReference>
<evidence type="ECO:0000313" key="2">
    <source>
        <dbReference type="EMBL" id="CAK62244.1"/>
    </source>
</evidence>
<feature type="compositionally biased region" description="Low complexity" evidence="1">
    <location>
        <begin position="59"/>
        <end position="70"/>
    </location>
</feature>
<protein>
    <submittedName>
        <fullName evidence="2">Uncharacterized protein</fullName>
    </submittedName>
</protein>
<sequence>MNQPNHVISENLVISQPLYDNDQAAQSIYDKYLRDCSLIPIRLIEESKETQERPFAGTRQSSQQQQNQRNGHNVQEFSSLEREQRNRNQQQTKINNINNIKIIKLDILIRICIIIKDNRISCKIIIMTNNSIIIKIEETTKIIEWNKNIMAIIK</sequence>
<dbReference type="GeneID" id="5015426"/>
<evidence type="ECO:0000313" key="3">
    <source>
        <dbReference type="Proteomes" id="UP000000600"/>
    </source>
</evidence>
<dbReference type="InParanoid" id="A0BUM7"/>
<accession>A0BUM7</accession>
<dbReference type="KEGG" id="ptm:GSPATT00005490001"/>
<dbReference type="EMBL" id="CT868019">
    <property type="protein sequence ID" value="CAK62244.1"/>
    <property type="molecule type" value="Genomic_DNA"/>
</dbReference>